<accession>A0A8J5K9Q4</accession>
<evidence type="ECO:0000313" key="3">
    <source>
        <dbReference type="EMBL" id="KAG7169676.1"/>
    </source>
</evidence>
<evidence type="ECO:0000313" key="4">
    <source>
        <dbReference type="Proteomes" id="UP000747542"/>
    </source>
</evidence>
<dbReference type="AlphaFoldDB" id="A0A8J5K9Q4"/>
<evidence type="ECO:0000256" key="1">
    <source>
        <dbReference type="SAM" id="Phobius"/>
    </source>
</evidence>
<keyword evidence="1" id="KW-0472">Membrane</keyword>
<protein>
    <submittedName>
        <fullName evidence="3">Uncharacterized protein</fullName>
    </submittedName>
</protein>
<keyword evidence="1" id="KW-1133">Transmembrane helix</keyword>
<feature type="chain" id="PRO_5035159760" evidence="2">
    <location>
        <begin position="26"/>
        <end position="275"/>
    </location>
</feature>
<dbReference type="EMBL" id="JAHLQT010015640">
    <property type="protein sequence ID" value="KAG7169676.1"/>
    <property type="molecule type" value="Genomic_DNA"/>
</dbReference>
<keyword evidence="4" id="KW-1185">Reference proteome</keyword>
<sequence>MQMIIWGGSVCVVLLCCAAGARVEAGGQHQRVLSGGDVAAEGVHGGDEDLGHHTQELSDVDTSGAQDQLTTLDDQLTTINTHLKEDHTHLGGTLATLRAHLAADLLGLAKMETYEDDGANATRRTLGDYCGGTSALGLFNFLTFMVYAFSLLLTLLTLATGSMANTLSGTYLPGLLHLLGHRGRGRRSARRGMWENLLAHSKAILSSRPSTFIESAGLPREFVLSLEQSLGGGVLSVLLQASGGSPQALLCGSPLTSATHHYLLTQAATRFNMSL</sequence>
<evidence type="ECO:0000256" key="2">
    <source>
        <dbReference type="SAM" id="SignalP"/>
    </source>
</evidence>
<keyword evidence="2" id="KW-0732">Signal</keyword>
<feature type="signal peptide" evidence="2">
    <location>
        <begin position="1"/>
        <end position="25"/>
    </location>
</feature>
<proteinExistence type="predicted"/>
<keyword evidence="1" id="KW-0812">Transmembrane</keyword>
<reference evidence="3" key="1">
    <citation type="journal article" date="2021" name="Sci. Adv.">
        <title>The American lobster genome reveals insights on longevity, neural, and immune adaptations.</title>
        <authorList>
            <person name="Polinski J.M."/>
            <person name="Zimin A.V."/>
            <person name="Clark K.F."/>
            <person name="Kohn A.B."/>
            <person name="Sadowski N."/>
            <person name="Timp W."/>
            <person name="Ptitsyn A."/>
            <person name="Khanna P."/>
            <person name="Romanova D.Y."/>
            <person name="Williams P."/>
            <person name="Greenwood S.J."/>
            <person name="Moroz L.L."/>
            <person name="Walt D.R."/>
            <person name="Bodnar A.G."/>
        </authorList>
    </citation>
    <scope>NUCLEOTIDE SEQUENCE</scope>
    <source>
        <strain evidence="3">GMGI-L3</strain>
    </source>
</reference>
<feature type="transmembrane region" description="Helical" evidence="1">
    <location>
        <begin position="138"/>
        <end position="159"/>
    </location>
</feature>
<comment type="caution">
    <text evidence="3">The sequence shown here is derived from an EMBL/GenBank/DDBJ whole genome shotgun (WGS) entry which is preliminary data.</text>
</comment>
<organism evidence="3 4">
    <name type="scientific">Homarus americanus</name>
    <name type="common">American lobster</name>
    <dbReference type="NCBI Taxonomy" id="6706"/>
    <lineage>
        <taxon>Eukaryota</taxon>
        <taxon>Metazoa</taxon>
        <taxon>Ecdysozoa</taxon>
        <taxon>Arthropoda</taxon>
        <taxon>Crustacea</taxon>
        <taxon>Multicrustacea</taxon>
        <taxon>Malacostraca</taxon>
        <taxon>Eumalacostraca</taxon>
        <taxon>Eucarida</taxon>
        <taxon>Decapoda</taxon>
        <taxon>Pleocyemata</taxon>
        <taxon>Astacidea</taxon>
        <taxon>Nephropoidea</taxon>
        <taxon>Nephropidae</taxon>
        <taxon>Homarus</taxon>
    </lineage>
</organism>
<name>A0A8J5K9Q4_HOMAM</name>
<dbReference type="Proteomes" id="UP000747542">
    <property type="component" value="Unassembled WGS sequence"/>
</dbReference>
<gene>
    <name evidence="3" type="ORF">Hamer_G013297</name>
</gene>